<protein>
    <submittedName>
        <fullName evidence="2">Predicted neuraminidase (Sialidase)</fullName>
    </submittedName>
</protein>
<keyword evidence="3" id="KW-1185">Reference proteome</keyword>
<name>A0A1I7NJD6_9HYPH</name>
<gene>
    <name evidence="2" type="ORF">SAMN04488557_2415</name>
</gene>
<dbReference type="EMBL" id="FPCH01000002">
    <property type="protein sequence ID" value="SFV34752.1"/>
    <property type="molecule type" value="Genomic_DNA"/>
</dbReference>
<proteinExistence type="predicted"/>
<dbReference type="Pfam" id="PF13088">
    <property type="entry name" value="BNR_2"/>
    <property type="match status" value="1"/>
</dbReference>
<dbReference type="InterPro" id="IPR011040">
    <property type="entry name" value="Sialidase"/>
</dbReference>
<evidence type="ECO:0000259" key="1">
    <source>
        <dbReference type="Pfam" id="PF13088"/>
    </source>
</evidence>
<dbReference type="Gene3D" id="2.120.10.10">
    <property type="match status" value="1"/>
</dbReference>
<dbReference type="CDD" id="cd15482">
    <property type="entry name" value="Sialidase_non-viral"/>
    <property type="match status" value="1"/>
</dbReference>
<dbReference type="STRING" id="51670.SAMN04488557_2415"/>
<organism evidence="2 3">
    <name type="scientific">Hyphomicrobium facile</name>
    <dbReference type="NCBI Taxonomy" id="51670"/>
    <lineage>
        <taxon>Bacteria</taxon>
        <taxon>Pseudomonadati</taxon>
        <taxon>Pseudomonadota</taxon>
        <taxon>Alphaproteobacteria</taxon>
        <taxon>Hyphomicrobiales</taxon>
        <taxon>Hyphomicrobiaceae</taxon>
        <taxon>Hyphomicrobium</taxon>
    </lineage>
</organism>
<feature type="domain" description="Sialidase" evidence="1">
    <location>
        <begin position="80"/>
        <end position="361"/>
    </location>
</feature>
<dbReference type="AlphaFoldDB" id="A0A1I7NJD6"/>
<reference evidence="3" key="1">
    <citation type="submission" date="2016-10" db="EMBL/GenBank/DDBJ databases">
        <authorList>
            <person name="Varghese N."/>
            <person name="Submissions S."/>
        </authorList>
    </citation>
    <scope>NUCLEOTIDE SEQUENCE [LARGE SCALE GENOMIC DNA]</scope>
    <source>
        <strain evidence="3">DSM 1565</strain>
    </source>
</reference>
<dbReference type="OrthoDB" id="41724at2"/>
<sequence>MLKNAGTRALATWATLLCSAGLVALLFNKMSPRSEPWTFAVNVPEPPVRGPLETQAEIITPADQKKFVHGASVIAIPDGLLATWYSATYEGAVDGELVSSRFDGSHWSPNAVITTSARVSQDFGITIKSVANPVSFRRSANEIWLFFAASRLSGWATCEIGLIRSFDNGQTWDPAERLYASPFLNMSHLTKSVPILFSDGRIGLPAYHEMNRKYPVLLVLDQSGRVVDRRRMGHGGKVGYQPSIVPTGPSTAIAFVRRLRHPKNILITRTADGGQTWTPPAPIDLPNPGGPISAIRYDASHILMAFNDDPEVERNITLALTDLEGKTYQRVGVVANMDPEIKKSTVTYPYLIASAPGQFDVVYSRPIKSINHVRFSSAWVQHGAQPPAAGQ</sequence>
<accession>A0A1I7NJD6</accession>
<dbReference type="PANTHER" id="PTHR43752:SF2">
    <property type="entry name" value="BNR_ASP-BOX REPEAT FAMILY PROTEIN"/>
    <property type="match status" value="1"/>
</dbReference>
<dbReference type="Proteomes" id="UP000199423">
    <property type="component" value="Unassembled WGS sequence"/>
</dbReference>
<dbReference type="RefSeq" id="WP_092867898.1">
    <property type="nucleotide sequence ID" value="NZ_FPCH01000002.1"/>
</dbReference>
<evidence type="ECO:0000313" key="2">
    <source>
        <dbReference type="EMBL" id="SFV34752.1"/>
    </source>
</evidence>
<evidence type="ECO:0000313" key="3">
    <source>
        <dbReference type="Proteomes" id="UP000199423"/>
    </source>
</evidence>
<dbReference type="PANTHER" id="PTHR43752">
    <property type="entry name" value="BNR/ASP-BOX REPEAT FAMILY PROTEIN"/>
    <property type="match status" value="1"/>
</dbReference>
<dbReference type="InterPro" id="IPR036278">
    <property type="entry name" value="Sialidase_sf"/>
</dbReference>
<dbReference type="SUPFAM" id="SSF50939">
    <property type="entry name" value="Sialidases"/>
    <property type="match status" value="1"/>
</dbReference>